<evidence type="ECO:0000256" key="1">
    <source>
        <dbReference type="ARBA" id="ARBA00022614"/>
    </source>
</evidence>
<keyword evidence="5" id="KW-1185">Reference proteome</keyword>
<organism evidence="4 5">
    <name type="scientific">Candida viswanathii</name>
    <dbReference type="NCBI Taxonomy" id="5486"/>
    <lineage>
        <taxon>Eukaryota</taxon>
        <taxon>Fungi</taxon>
        <taxon>Dikarya</taxon>
        <taxon>Ascomycota</taxon>
        <taxon>Saccharomycotina</taxon>
        <taxon>Pichiomycetes</taxon>
        <taxon>Debaryomycetaceae</taxon>
        <taxon>Candida/Lodderomyces clade</taxon>
        <taxon>Candida</taxon>
    </lineage>
</organism>
<dbReference type="AlphaFoldDB" id="A0A367YBU1"/>
<evidence type="ECO:0000256" key="3">
    <source>
        <dbReference type="SAM" id="MobiDB-lite"/>
    </source>
</evidence>
<keyword evidence="2" id="KW-0677">Repeat</keyword>
<keyword evidence="1" id="KW-0433">Leucine-rich repeat</keyword>
<dbReference type="EMBL" id="QLNQ01000024">
    <property type="protein sequence ID" value="RCK63267.1"/>
    <property type="molecule type" value="Genomic_DNA"/>
</dbReference>
<dbReference type="InterPro" id="IPR001611">
    <property type="entry name" value="Leu-rich_rpt"/>
</dbReference>
<comment type="caution">
    <text evidence="4">The sequence shown here is derived from an EMBL/GenBank/DDBJ whole genome shotgun (WGS) entry which is preliminary data.</text>
</comment>
<feature type="region of interest" description="Disordered" evidence="3">
    <location>
        <begin position="347"/>
        <end position="372"/>
    </location>
</feature>
<proteinExistence type="predicted"/>
<evidence type="ECO:0000313" key="5">
    <source>
        <dbReference type="Proteomes" id="UP000253472"/>
    </source>
</evidence>
<evidence type="ECO:0000313" key="4">
    <source>
        <dbReference type="EMBL" id="RCK63267.1"/>
    </source>
</evidence>
<dbReference type="PANTHER" id="PTHR47114">
    <property type="match status" value="1"/>
</dbReference>
<dbReference type="PROSITE" id="PS51450">
    <property type="entry name" value="LRR"/>
    <property type="match status" value="1"/>
</dbReference>
<dbReference type="PANTHER" id="PTHR47114:SF2">
    <property type="entry name" value="OLIGODENDROCYTE-MYELIN GLYCOPROTEIN"/>
    <property type="match status" value="1"/>
</dbReference>
<gene>
    <name evidence="4" type="ORF">Cantr_10042</name>
</gene>
<dbReference type="InterPro" id="IPR051071">
    <property type="entry name" value="LRR-bact_E3_ubiq_ligases"/>
</dbReference>
<sequence>MNFTTQMINTDSETGSSEALKILSSVVELIIDDTANTIVVLDFEKNPLPNLSVLAFGKRIWVAIVGSFPKTLTKITLQLYVSCDLTELKSLTQLTNLAIRNPFEDGEFTYDLPRSLKTLELLEWNFGKIHIKAPNLVSLNLDVSDFKVLDNDHFIIPDSVRKLSLIGSEISRIDVNFLPNLQLLDLESNKLTSTDNLPCTLKRLNCSFNLLGKGGSGSVFPAGLEYLEISHNMLTTRCYLPESLKLLSLESSTIDAFENDFRRFKKFGVLDLKRNDLFRYFRPPGRLTNFLFGENTKRLFAGNPFAWEKPVQKIFNELRNRPNFELIDVFENMVPELGICEENKPEWEYPNEDMTDTSDSDEERARKVQRLH</sequence>
<dbReference type="Proteomes" id="UP000253472">
    <property type="component" value="Unassembled WGS sequence"/>
</dbReference>
<dbReference type="Gene3D" id="3.80.10.10">
    <property type="entry name" value="Ribonuclease Inhibitor"/>
    <property type="match status" value="1"/>
</dbReference>
<accession>A0A367YBU1</accession>
<reference evidence="4 5" key="1">
    <citation type="submission" date="2018-06" db="EMBL/GenBank/DDBJ databases">
        <title>Whole genome sequencing of Candida tropicalis (genome annotated by CSBL at Korea University).</title>
        <authorList>
            <person name="Ahn J."/>
        </authorList>
    </citation>
    <scope>NUCLEOTIDE SEQUENCE [LARGE SCALE GENOMIC DNA]</scope>
    <source>
        <strain evidence="4 5">ATCC 20962</strain>
    </source>
</reference>
<dbReference type="STRING" id="5486.A0A367YBU1"/>
<evidence type="ECO:0000256" key="2">
    <source>
        <dbReference type="ARBA" id="ARBA00022737"/>
    </source>
</evidence>
<protein>
    <submittedName>
        <fullName evidence="4">Uncharacterized protein</fullName>
    </submittedName>
</protein>
<dbReference type="OrthoDB" id="7451790at2759"/>
<feature type="compositionally biased region" description="Acidic residues" evidence="3">
    <location>
        <begin position="349"/>
        <end position="362"/>
    </location>
</feature>
<name>A0A367YBU1_9ASCO</name>
<dbReference type="SUPFAM" id="SSF52047">
    <property type="entry name" value="RNI-like"/>
    <property type="match status" value="1"/>
</dbReference>
<dbReference type="InterPro" id="IPR032675">
    <property type="entry name" value="LRR_dom_sf"/>
</dbReference>